<evidence type="ECO:0000259" key="3">
    <source>
        <dbReference type="Pfam" id="PF24809"/>
    </source>
</evidence>
<comment type="caution">
    <text evidence="5">The sequence shown here is derived from an EMBL/GenBank/DDBJ whole genome shotgun (WGS) entry which is preliminary data.</text>
</comment>
<dbReference type="Pfam" id="PF22939">
    <property type="entry name" value="WHD_GPIID"/>
    <property type="match status" value="1"/>
</dbReference>
<gene>
    <name evidence="5" type="ORF">FSARC_14704</name>
</gene>
<feature type="domain" description="Nephrocystin 3-like N-terminal" evidence="4">
    <location>
        <begin position="262"/>
        <end position="429"/>
    </location>
</feature>
<dbReference type="InterPro" id="IPR027417">
    <property type="entry name" value="P-loop_NTPase"/>
</dbReference>
<dbReference type="Pfam" id="PF24883">
    <property type="entry name" value="NPHP3_N"/>
    <property type="match status" value="1"/>
</dbReference>
<evidence type="ECO:0000313" key="5">
    <source>
        <dbReference type="EMBL" id="KAF4944315.1"/>
    </source>
</evidence>
<dbReference type="PANTHER" id="PTHR10039">
    <property type="entry name" value="AMELOGENIN"/>
    <property type="match status" value="1"/>
</dbReference>
<organism evidence="5 6">
    <name type="scientific">Fusarium sarcochroum</name>
    <dbReference type="NCBI Taxonomy" id="1208366"/>
    <lineage>
        <taxon>Eukaryota</taxon>
        <taxon>Fungi</taxon>
        <taxon>Dikarya</taxon>
        <taxon>Ascomycota</taxon>
        <taxon>Pezizomycotina</taxon>
        <taxon>Sordariomycetes</taxon>
        <taxon>Hypocreomycetidae</taxon>
        <taxon>Hypocreales</taxon>
        <taxon>Nectriaceae</taxon>
        <taxon>Fusarium</taxon>
        <taxon>Fusarium lateritium species complex</taxon>
    </lineage>
</organism>
<accession>A0A8H4WNQ1</accession>
<evidence type="ECO:0000256" key="1">
    <source>
        <dbReference type="ARBA" id="ARBA00022737"/>
    </source>
</evidence>
<dbReference type="Pfam" id="PF24809">
    <property type="entry name" value="DUF7708"/>
    <property type="match status" value="1"/>
</dbReference>
<dbReference type="OrthoDB" id="21416at2759"/>
<dbReference type="InterPro" id="IPR056125">
    <property type="entry name" value="DUF7708"/>
</dbReference>
<dbReference type="Proteomes" id="UP000622797">
    <property type="component" value="Unassembled WGS sequence"/>
</dbReference>
<dbReference type="EMBL" id="JABEXW010001361">
    <property type="protein sequence ID" value="KAF4944315.1"/>
    <property type="molecule type" value="Genomic_DNA"/>
</dbReference>
<reference evidence="5" key="1">
    <citation type="journal article" date="2020" name="BMC Genomics">
        <title>Correction to: Identification and distribution of gene clusters required for synthesis of sphingolipid metabolism inhibitors in diverse species of the filamentous fungus Fusarium.</title>
        <authorList>
            <person name="Kim H.S."/>
            <person name="Lohmar J.M."/>
            <person name="Busman M."/>
            <person name="Brown D.W."/>
            <person name="Naumann T.A."/>
            <person name="Divon H.H."/>
            <person name="Lysoe E."/>
            <person name="Uhlig S."/>
            <person name="Proctor R.H."/>
        </authorList>
    </citation>
    <scope>NUCLEOTIDE SEQUENCE</scope>
    <source>
        <strain evidence="5">NRRL 20472</strain>
    </source>
</reference>
<name>A0A8H4WNQ1_9HYPO</name>
<keyword evidence="1" id="KW-0677">Repeat</keyword>
<feature type="domain" description="DUF7708" evidence="3">
    <location>
        <begin position="69"/>
        <end position="207"/>
    </location>
</feature>
<dbReference type="AlphaFoldDB" id="A0A8H4WNQ1"/>
<evidence type="ECO:0000313" key="6">
    <source>
        <dbReference type="Proteomes" id="UP000622797"/>
    </source>
</evidence>
<dbReference type="PANTHER" id="PTHR10039:SF14">
    <property type="entry name" value="NACHT DOMAIN-CONTAINING PROTEIN"/>
    <property type="match status" value="1"/>
</dbReference>
<feature type="domain" description="GPI inositol-deacylase winged helix" evidence="2">
    <location>
        <begin position="543"/>
        <end position="622"/>
    </location>
</feature>
<proteinExistence type="predicted"/>
<keyword evidence="6" id="KW-1185">Reference proteome</keyword>
<evidence type="ECO:0000259" key="4">
    <source>
        <dbReference type="Pfam" id="PF24883"/>
    </source>
</evidence>
<dbReference type="InterPro" id="IPR054471">
    <property type="entry name" value="GPIID_WHD"/>
</dbReference>
<protein>
    <recommendedName>
        <fullName evidence="7">NACHT domain-containing protein</fullName>
    </recommendedName>
</protein>
<evidence type="ECO:0008006" key="7">
    <source>
        <dbReference type="Google" id="ProtNLM"/>
    </source>
</evidence>
<dbReference type="SUPFAM" id="SSF52540">
    <property type="entry name" value="P-loop containing nucleoside triphosphate hydrolases"/>
    <property type="match status" value="1"/>
</dbReference>
<sequence>MATIPTSDSPVLRDLLLAQENFRKKLRSPEIYNEILTATTISQVYKATHEIQEKILAAGALRGLGKIAPFLERLSTYAAAIEVFVSVKPDLLGLIWGPIKIILLWSSQLGTALDKVADLLEAVGHTFPQFATLSETFPASDVIQAAATLFYEDLLELYVVLFEFFRKPSWKQFFDVIWIKYQKRLDLVLTNFEKHSVLMRHEATILDIKEAREARLRASEFFVRAEASQELQKYSCLKCRISPSLYDDRLDSIRNRCIPNCAAWLLNDEIFNNWLDADKSTVTWLWLRGLPGAGKTYLSATVIDHARDYFQAKAFEHSSDHCRVFFVFVSHNTPNNLTALSVLQSLAFQAAEDNQDFQSILVASNERQLRGHTGYVTDLLQAYLATIGPGCLIIDGLDEMEPFERKILLQKLESLSNDCMKLRFLISSRAEDDILKSMEQKARTIRIEHRNAGSIQQYVDHRCRDWMAREQFDRYARTEVLQVTASLSAKAEGMFLYARIILDDLEQMSSIEEIRQELRALPNDLTDAYHRIFVRINNQKAPLREKCRKVLGWIGCAPVPLTTFEMEQALSVDLSAVKERNGLPQLFLPINFVLLCGPIIEIVDDKVQFVHFTVHEYMFSKEIPDFIDRAMAIKSLTIYTLGYLALTIADQDLDEDDFQRSILHGRYRFFNYAYSFWPTLLHQLNEHKTSSTRVNWLLHTMLLDGRNYDFDNATNYSKSLPRGNVLQDNPSDVLTMVNQSFQFHSDDKRWDWELKSADSWVNMDPLTGSKMLVRIQEEHESLLLDSLYLAALQSHYGAHLFRCPYAFCKQSFRGFATKGERDLHLDNHGNPWKCSIISCDFSTIGFSSKTRCEAHLLNVHRPTAEQIQAGPEDYEHLRMVDIQPVLFQLILEGHTESISRLLSSSNGKRLEPEVLTSARVIAAKEGSLIMTQLLTPEGENTMPARVVKSAIESEDIKLAQMAISRVRREDCSKMIASALSTKVEEIYALWADHLANMPPRVVTASGRSSKNLFQQIFSAKYFRDIQGDSKKEIRTRELLRKLENVLNQEELGSILLSVAKSSCSVEIALELIGLGAPHHSGSIIIDDLPYS</sequence>
<dbReference type="Gene3D" id="3.40.50.300">
    <property type="entry name" value="P-loop containing nucleotide triphosphate hydrolases"/>
    <property type="match status" value="1"/>
</dbReference>
<reference evidence="5" key="2">
    <citation type="submission" date="2020-05" db="EMBL/GenBank/DDBJ databases">
        <authorList>
            <person name="Kim H.-S."/>
            <person name="Proctor R.H."/>
            <person name="Brown D.W."/>
        </authorList>
    </citation>
    <scope>NUCLEOTIDE SEQUENCE</scope>
    <source>
        <strain evidence="5">NRRL 20472</strain>
    </source>
</reference>
<dbReference type="InterPro" id="IPR056884">
    <property type="entry name" value="NPHP3-like_N"/>
</dbReference>
<evidence type="ECO:0000259" key="2">
    <source>
        <dbReference type="Pfam" id="PF22939"/>
    </source>
</evidence>